<accession>A0AAW9S7J9</accession>
<evidence type="ECO:0000256" key="3">
    <source>
        <dbReference type="ARBA" id="ARBA00022813"/>
    </source>
</evidence>
<evidence type="ECO:0000256" key="6">
    <source>
        <dbReference type="PIRSR" id="PIRSR600246-2"/>
    </source>
</evidence>
<dbReference type="CDD" id="cd04701">
    <property type="entry name" value="Asparaginase_2"/>
    <property type="match status" value="1"/>
</dbReference>
<keyword evidence="1" id="KW-0645">Protease</keyword>
<proteinExistence type="predicted"/>
<dbReference type="Gene3D" id="3.60.20.30">
    <property type="entry name" value="(Glycosyl)asparaginase"/>
    <property type="match status" value="1"/>
</dbReference>
<evidence type="ECO:0000256" key="5">
    <source>
        <dbReference type="PIRSR" id="PIRSR600246-1"/>
    </source>
</evidence>
<evidence type="ECO:0000256" key="1">
    <source>
        <dbReference type="ARBA" id="ARBA00022670"/>
    </source>
</evidence>
<evidence type="ECO:0000256" key="4">
    <source>
        <dbReference type="ARBA" id="ARBA00069124"/>
    </source>
</evidence>
<keyword evidence="9" id="KW-1185">Reference proteome</keyword>
<dbReference type="SUPFAM" id="SSF56235">
    <property type="entry name" value="N-terminal nucleophile aminohydrolases (Ntn hydrolases)"/>
    <property type="match status" value="1"/>
</dbReference>
<gene>
    <name evidence="8" type="ORF">AAG747_10600</name>
</gene>
<sequence length="312" mass="34022">MKRKIALAIHGGAGTLSRSHFSSKKEKAYQLSLQTALQKGYRVLQKGGTAIDAVTEAVVNLEDNELFNAGKGSVFTHDGEHEMDASLMEGKNLKAGAVTSVKLVKNPILLAKAVMLKSKHVFLSGEGAMEFAIGNEIELETKEYFFNELRYKQWLKARSHDHIALDHDIAVTDKKFGTVGAVAIDRRGNLAAATSTGGMTNKRFGRIGDSPVIGSGTYANNQTCAISCTGHGEYFLRLVVAHEISNLMEYAQLSLQEACERVVHQKLSKMGGRGGLIAIDKDSNIQMVFNSKGMYRACLKEGEEAYVGIYKD</sequence>
<dbReference type="PANTHER" id="PTHR10188">
    <property type="entry name" value="L-ASPARAGINASE"/>
    <property type="match status" value="1"/>
</dbReference>
<organism evidence="8 9">
    <name type="scientific">Rapidithrix thailandica</name>
    <dbReference type="NCBI Taxonomy" id="413964"/>
    <lineage>
        <taxon>Bacteria</taxon>
        <taxon>Pseudomonadati</taxon>
        <taxon>Bacteroidota</taxon>
        <taxon>Cytophagia</taxon>
        <taxon>Cytophagales</taxon>
        <taxon>Flammeovirgaceae</taxon>
        <taxon>Rapidithrix</taxon>
    </lineage>
</organism>
<evidence type="ECO:0000313" key="8">
    <source>
        <dbReference type="EMBL" id="MEN7548359.1"/>
    </source>
</evidence>
<evidence type="ECO:0000256" key="7">
    <source>
        <dbReference type="PIRSR" id="PIRSR600246-3"/>
    </source>
</evidence>
<dbReference type="RefSeq" id="WP_346821138.1">
    <property type="nucleotide sequence ID" value="NZ_JBDKWZ010000005.1"/>
</dbReference>
<protein>
    <recommendedName>
        <fullName evidence="4">Isoaspartyl peptidase</fullName>
    </recommendedName>
</protein>
<dbReference type="AlphaFoldDB" id="A0AAW9S7J9"/>
<feature type="binding site" evidence="6">
    <location>
        <begin position="229"/>
        <end position="232"/>
    </location>
    <ligand>
        <name>substrate</name>
    </ligand>
</feature>
<dbReference type="Pfam" id="PF01112">
    <property type="entry name" value="Asparaginase_2"/>
    <property type="match status" value="1"/>
</dbReference>
<feature type="site" description="Cleavage; by autolysis" evidence="7">
    <location>
        <begin position="177"/>
        <end position="178"/>
    </location>
</feature>
<comment type="caution">
    <text evidence="8">The sequence shown here is derived from an EMBL/GenBank/DDBJ whole genome shotgun (WGS) entry which is preliminary data.</text>
</comment>
<name>A0AAW9S7J9_9BACT</name>
<keyword evidence="3" id="KW-0068">Autocatalytic cleavage</keyword>
<feature type="binding site" evidence="6">
    <location>
        <begin position="206"/>
        <end position="209"/>
    </location>
    <ligand>
        <name>substrate</name>
    </ligand>
</feature>
<evidence type="ECO:0000313" key="9">
    <source>
        <dbReference type="Proteomes" id="UP001403385"/>
    </source>
</evidence>
<dbReference type="Proteomes" id="UP001403385">
    <property type="component" value="Unassembled WGS sequence"/>
</dbReference>
<dbReference type="GO" id="GO:0008233">
    <property type="term" value="F:peptidase activity"/>
    <property type="evidence" value="ECO:0007669"/>
    <property type="project" value="UniProtKB-KW"/>
</dbReference>
<dbReference type="PANTHER" id="PTHR10188:SF6">
    <property type="entry name" value="N(4)-(BETA-N-ACETYLGLUCOSAMINYL)-L-ASPARAGINASE"/>
    <property type="match status" value="1"/>
</dbReference>
<keyword evidence="2" id="KW-0378">Hydrolase</keyword>
<dbReference type="InterPro" id="IPR029055">
    <property type="entry name" value="Ntn_hydrolases_N"/>
</dbReference>
<reference evidence="8 9" key="1">
    <citation type="submission" date="2024-04" db="EMBL/GenBank/DDBJ databases">
        <title>Novel genus in family Flammeovirgaceae.</title>
        <authorList>
            <person name="Nguyen T.H."/>
            <person name="Vuong T.Q."/>
            <person name="Le H."/>
            <person name="Kim S.-G."/>
        </authorList>
    </citation>
    <scope>NUCLEOTIDE SEQUENCE [LARGE SCALE GENOMIC DNA]</scope>
    <source>
        <strain evidence="8 9">JCM 23209</strain>
    </source>
</reference>
<dbReference type="EMBL" id="JBDKWZ010000005">
    <property type="protein sequence ID" value="MEN7548359.1"/>
    <property type="molecule type" value="Genomic_DNA"/>
</dbReference>
<dbReference type="InterPro" id="IPR000246">
    <property type="entry name" value="Peptidase_T2"/>
</dbReference>
<dbReference type="GO" id="GO:0006508">
    <property type="term" value="P:proteolysis"/>
    <property type="evidence" value="ECO:0007669"/>
    <property type="project" value="UniProtKB-KW"/>
</dbReference>
<dbReference type="FunFam" id="3.60.20.30:FF:000001">
    <property type="entry name" value="Isoaspartyl peptidase/L-asparaginase"/>
    <property type="match status" value="1"/>
</dbReference>
<feature type="active site" description="Nucleophile" evidence="5">
    <location>
        <position position="178"/>
    </location>
</feature>
<dbReference type="GO" id="GO:0016811">
    <property type="term" value="F:hydrolase activity, acting on carbon-nitrogen (but not peptide) bonds, in linear amides"/>
    <property type="evidence" value="ECO:0007669"/>
    <property type="project" value="UniProtKB-ARBA"/>
</dbReference>
<evidence type="ECO:0000256" key="2">
    <source>
        <dbReference type="ARBA" id="ARBA00022801"/>
    </source>
</evidence>